<dbReference type="Gramene" id="Bra008318.1">
    <property type="protein sequence ID" value="Bra008318.1-P"/>
    <property type="gene ID" value="Bra008318"/>
</dbReference>
<evidence type="ECO:0000313" key="2">
    <source>
        <dbReference type="EnsemblPlants" id="Bra008318.1-P"/>
    </source>
</evidence>
<evidence type="ECO:0000313" key="3">
    <source>
        <dbReference type="Proteomes" id="UP000011750"/>
    </source>
</evidence>
<accession>M4CVS1</accession>
<protein>
    <submittedName>
        <fullName evidence="2">Uncharacterized protein</fullName>
    </submittedName>
</protein>
<dbReference type="AlphaFoldDB" id="M4CVS1"/>
<dbReference type="eggNOG" id="KOG1968">
    <property type="taxonomic scope" value="Eukaryota"/>
</dbReference>
<dbReference type="EnsemblPlants" id="Bra008318.1">
    <property type="protein sequence ID" value="Bra008318.1-P"/>
    <property type="gene ID" value="Bra008318"/>
</dbReference>
<reference evidence="2" key="3">
    <citation type="submission" date="2023-03" db="UniProtKB">
        <authorList>
            <consortium name="EnsemblPlants"/>
        </authorList>
    </citation>
    <scope>IDENTIFICATION</scope>
    <source>
        <strain evidence="2">cv. Chiifu-401-42</strain>
    </source>
</reference>
<reference evidence="2 3" key="1">
    <citation type="journal article" date="2011" name="Nat. Genet.">
        <title>The genome of the mesopolyploid crop species Brassica rapa.</title>
        <authorList>
            <consortium name="Brassica rapa Genome Sequencing Project Consortium"/>
            <person name="Wang X."/>
            <person name="Wang H."/>
            <person name="Wang J."/>
            <person name="Sun R."/>
            <person name="Wu J."/>
            <person name="Liu S."/>
            <person name="Bai Y."/>
            <person name="Mun J.H."/>
            <person name="Bancroft I."/>
            <person name="Cheng F."/>
            <person name="Huang S."/>
            <person name="Li X."/>
            <person name="Hua W."/>
            <person name="Wang J."/>
            <person name="Wang X."/>
            <person name="Freeling M."/>
            <person name="Pires J.C."/>
            <person name="Paterson A.H."/>
            <person name="Chalhoub B."/>
            <person name="Wang B."/>
            <person name="Hayward A."/>
            <person name="Sharpe A.G."/>
            <person name="Park B.S."/>
            <person name="Weisshaar B."/>
            <person name="Liu B."/>
            <person name="Li B."/>
            <person name="Liu B."/>
            <person name="Tong C."/>
            <person name="Song C."/>
            <person name="Duran C."/>
            <person name="Peng C."/>
            <person name="Geng C."/>
            <person name="Koh C."/>
            <person name="Lin C."/>
            <person name="Edwards D."/>
            <person name="Mu D."/>
            <person name="Shen D."/>
            <person name="Soumpourou E."/>
            <person name="Li F."/>
            <person name="Fraser F."/>
            <person name="Conant G."/>
            <person name="Lassalle G."/>
            <person name="King G.J."/>
            <person name="Bonnema G."/>
            <person name="Tang H."/>
            <person name="Wang H."/>
            <person name="Belcram H."/>
            <person name="Zhou H."/>
            <person name="Hirakawa H."/>
            <person name="Abe H."/>
            <person name="Guo H."/>
            <person name="Wang H."/>
            <person name="Jin H."/>
            <person name="Parkin I.A."/>
            <person name="Batley J."/>
            <person name="Kim J.S."/>
            <person name="Just J."/>
            <person name="Li J."/>
            <person name="Xu J."/>
            <person name="Deng J."/>
            <person name="Kim J.A."/>
            <person name="Li J."/>
            <person name="Yu J."/>
            <person name="Meng J."/>
            <person name="Wang J."/>
            <person name="Min J."/>
            <person name="Poulain J."/>
            <person name="Wang J."/>
            <person name="Hatakeyama K."/>
            <person name="Wu K."/>
            <person name="Wang L."/>
            <person name="Fang L."/>
            <person name="Trick M."/>
            <person name="Links M.G."/>
            <person name="Zhao M."/>
            <person name="Jin M."/>
            <person name="Ramchiary N."/>
            <person name="Drou N."/>
            <person name="Berkman P.J."/>
            <person name="Cai Q."/>
            <person name="Huang Q."/>
            <person name="Li R."/>
            <person name="Tabata S."/>
            <person name="Cheng S."/>
            <person name="Zhang S."/>
            <person name="Zhang S."/>
            <person name="Huang S."/>
            <person name="Sato S."/>
            <person name="Sun S."/>
            <person name="Kwon S.J."/>
            <person name="Choi S.R."/>
            <person name="Lee T.H."/>
            <person name="Fan W."/>
            <person name="Zhao X."/>
            <person name="Tan X."/>
            <person name="Xu X."/>
            <person name="Wang Y."/>
            <person name="Qiu Y."/>
            <person name="Yin Y."/>
            <person name="Li Y."/>
            <person name="Du Y."/>
            <person name="Liao Y."/>
            <person name="Lim Y."/>
            <person name="Narusaka Y."/>
            <person name="Wang Y."/>
            <person name="Wang Z."/>
            <person name="Li Z."/>
            <person name="Wang Z."/>
            <person name="Xiong Z."/>
            <person name="Zhang Z."/>
        </authorList>
    </citation>
    <scope>NUCLEOTIDE SEQUENCE [LARGE SCALE GENOMIC DNA]</scope>
    <source>
        <strain evidence="2 3">cv. Chiifu-401-42</strain>
    </source>
</reference>
<dbReference type="STRING" id="51351.M4CVS1"/>
<dbReference type="InParanoid" id="M4CVS1"/>
<feature type="region of interest" description="Disordered" evidence="1">
    <location>
        <begin position="25"/>
        <end position="47"/>
    </location>
</feature>
<evidence type="ECO:0000256" key="1">
    <source>
        <dbReference type="SAM" id="MobiDB-lite"/>
    </source>
</evidence>
<feature type="compositionally biased region" description="Basic and acidic residues" evidence="1">
    <location>
        <begin position="25"/>
        <end position="40"/>
    </location>
</feature>
<proteinExistence type="predicted"/>
<keyword evidence="3" id="KW-1185">Reference proteome</keyword>
<organism evidence="2 3">
    <name type="scientific">Brassica campestris</name>
    <name type="common">Field mustard</name>
    <dbReference type="NCBI Taxonomy" id="3711"/>
    <lineage>
        <taxon>Eukaryota</taxon>
        <taxon>Viridiplantae</taxon>
        <taxon>Streptophyta</taxon>
        <taxon>Embryophyta</taxon>
        <taxon>Tracheophyta</taxon>
        <taxon>Spermatophyta</taxon>
        <taxon>Magnoliopsida</taxon>
        <taxon>eudicotyledons</taxon>
        <taxon>Gunneridae</taxon>
        <taxon>Pentapetalae</taxon>
        <taxon>rosids</taxon>
        <taxon>malvids</taxon>
        <taxon>Brassicales</taxon>
        <taxon>Brassicaceae</taxon>
        <taxon>Brassiceae</taxon>
        <taxon>Brassica</taxon>
    </lineage>
</organism>
<sequence>MIQTPRRNVLRKLVQSMMLPHKPEEVVESNRDRKCDAGEKEEGEAGDGGFFVAVKGRRRGNIGLLRASPMYYPIFYSKMVQHQNRMAKGKSPRKSTPKKNATKNGIVATADDHINVSPSLPNLRLEAKLRAEICPAKGMWMQGRVLHRLLSRVGSGHVVKAVMIHKASQPAISTGLSRLQILPDSIVPFCSLRLGMDLNEITGFLSFKNLVPLFTPLSCVYNLRTALCLAVAFAKGVVPRLCISSTLL</sequence>
<dbReference type="Proteomes" id="UP000011750">
    <property type="component" value="Chromosome A02"/>
</dbReference>
<dbReference type="HOGENOM" id="CLU_1121458_0_0_1"/>
<reference evidence="2 3" key="2">
    <citation type="journal article" date="2018" name="Hortic Res">
        <title>Improved Brassica rapa reference genome by single-molecule sequencing and chromosome conformation capture technologies.</title>
        <authorList>
            <person name="Zhang L."/>
            <person name="Cai X."/>
            <person name="Wu J."/>
            <person name="Liu M."/>
            <person name="Grob S."/>
            <person name="Cheng F."/>
            <person name="Liang J."/>
            <person name="Cai C."/>
            <person name="Liu Z."/>
            <person name="Liu B."/>
            <person name="Wang F."/>
            <person name="Li S."/>
            <person name="Liu F."/>
            <person name="Li X."/>
            <person name="Cheng L."/>
            <person name="Yang W."/>
            <person name="Li M.H."/>
            <person name="Grossniklaus U."/>
            <person name="Zheng H."/>
            <person name="Wang X."/>
        </authorList>
    </citation>
    <scope>NUCLEOTIDE SEQUENCE [LARGE SCALE GENOMIC DNA]</scope>
    <source>
        <strain evidence="2 3">cv. Chiifu-401-42</strain>
    </source>
</reference>
<name>M4CVS1_BRACM</name>